<evidence type="ECO:0000313" key="11">
    <source>
        <dbReference type="EMBL" id="GAF03776.1"/>
    </source>
</evidence>
<evidence type="ECO:0000313" key="12">
    <source>
        <dbReference type="Proteomes" id="UP000019402"/>
    </source>
</evidence>
<dbReference type="GO" id="GO:0009986">
    <property type="term" value="C:cell surface"/>
    <property type="evidence" value="ECO:0007669"/>
    <property type="project" value="TreeGrafter"/>
</dbReference>
<gene>
    <name evidence="11" type="ORF">JCM21142_62458</name>
</gene>
<evidence type="ECO:0000256" key="3">
    <source>
        <dbReference type="ARBA" id="ARBA00022801"/>
    </source>
</evidence>
<dbReference type="InterPro" id="IPR032812">
    <property type="entry name" value="SbsA_Ig"/>
</dbReference>
<dbReference type="GO" id="GO:0005576">
    <property type="term" value="C:extracellular region"/>
    <property type="evidence" value="ECO:0007669"/>
    <property type="project" value="TreeGrafter"/>
</dbReference>
<dbReference type="Pfam" id="PF00150">
    <property type="entry name" value="Cellulase"/>
    <property type="match status" value="1"/>
</dbReference>
<dbReference type="InterPro" id="IPR050386">
    <property type="entry name" value="Glycosyl_hydrolase_5"/>
</dbReference>
<evidence type="ECO:0000256" key="8">
    <source>
        <dbReference type="RuleBase" id="RU361153"/>
    </source>
</evidence>
<dbReference type="InterPro" id="IPR018087">
    <property type="entry name" value="Glyco_hydro_5_CS"/>
</dbReference>
<keyword evidence="4" id="KW-0136">Cellulose degradation</keyword>
<dbReference type="PANTHER" id="PTHR31297">
    <property type="entry name" value="GLUCAN ENDO-1,6-BETA-GLUCOSIDASE B"/>
    <property type="match status" value="1"/>
</dbReference>
<keyword evidence="6 8" id="KW-0326">Glycosidase</keyword>
<dbReference type="STRING" id="869213.GCA_000517085_04724"/>
<dbReference type="GO" id="GO:0030245">
    <property type="term" value="P:cellulose catabolic process"/>
    <property type="evidence" value="ECO:0007669"/>
    <property type="project" value="UniProtKB-KW"/>
</dbReference>
<feature type="domain" description="Glycoside hydrolase family 5" evidence="9">
    <location>
        <begin position="144"/>
        <end position="418"/>
    </location>
</feature>
<evidence type="ECO:0000259" key="9">
    <source>
        <dbReference type="Pfam" id="PF00150"/>
    </source>
</evidence>
<protein>
    <submittedName>
        <fullName evidence="11">Endoglucanase D</fullName>
    </submittedName>
</protein>
<keyword evidence="2" id="KW-0732">Signal</keyword>
<dbReference type="InterPro" id="IPR001547">
    <property type="entry name" value="Glyco_hydro_5"/>
</dbReference>
<reference evidence="11 12" key="1">
    <citation type="journal article" date="2014" name="Genome Announc.">
        <title>Draft Genome Sequence of Cytophaga fermentans JCM 21142T, a Facultative Anaerobe Isolated from Marine Mud.</title>
        <authorList>
            <person name="Starns D."/>
            <person name="Oshima K."/>
            <person name="Suda W."/>
            <person name="Iino T."/>
            <person name="Yuki M."/>
            <person name="Inoue J."/>
            <person name="Kitamura K."/>
            <person name="Iida T."/>
            <person name="Darby A."/>
            <person name="Hattori M."/>
            <person name="Ohkuma M."/>
        </authorList>
    </citation>
    <scope>NUCLEOTIDE SEQUENCE [LARGE SCALE GENOMIC DNA]</scope>
    <source>
        <strain evidence="11 12">JCM 21142</strain>
    </source>
</reference>
<dbReference type="PANTHER" id="PTHR31297:SF41">
    <property type="entry name" value="ENDOGLUCANASE, PUTATIVE (AFU_ORTHOLOGUE AFUA_5G01830)-RELATED"/>
    <property type="match status" value="1"/>
</dbReference>
<sequence>MLACCSACEKSDKTEKAAPEFKSSMPADGAQDVYLDTDVKVVFDEVVTLAPDHGITINNSAANVEVSFTTLVFTVDLQSNTTYQIIIPQGSVVNTFGVPLSTDIKISFATKEINVSNSEDMEFVADMGVGWNLGNTLDTKHKDKTNWGNPAVTKALIDAVRAKGFKTLRLPVTWQYNMGSSPDYVIEPDFLNRVEEVVNYGLDNDMYVIVNIHHDEDWIIPTYERLDNVKEQLVRVWTQIAAHFKTYDDKLIFETLNEPRLIGSNQEWTGGTAEGRDCVNQLHRVAVEAIRATGDNNASRYIMISPYAASSSQVAIESFQLPTSTRLIVSVHSYFPYTFALAEDNYVTSWGTEAEQQALDAELNRLVDQFIDQGIPVVMGEWGSLNHGNLEDRTRHAAYYSTACLSRGIPSIWWDNGNLSEFGLIDRTTYQWAYIDIANAIVEH</sequence>
<dbReference type="EMBL" id="BAMD01000030">
    <property type="protein sequence ID" value="GAF03776.1"/>
    <property type="molecule type" value="Genomic_DNA"/>
</dbReference>
<evidence type="ECO:0000256" key="1">
    <source>
        <dbReference type="ARBA" id="ARBA00005641"/>
    </source>
</evidence>
<keyword evidence="3 8" id="KW-0378">Hydrolase</keyword>
<dbReference type="PROSITE" id="PS00659">
    <property type="entry name" value="GLYCOSYL_HYDROL_F5"/>
    <property type="match status" value="1"/>
</dbReference>
<proteinExistence type="inferred from homology"/>
<evidence type="ECO:0000259" key="10">
    <source>
        <dbReference type="Pfam" id="PF13205"/>
    </source>
</evidence>
<evidence type="ECO:0000256" key="7">
    <source>
        <dbReference type="ARBA" id="ARBA00023326"/>
    </source>
</evidence>
<keyword evidence="12" id="KW-1185">Reference proteome</keyword>
<accession>W7YH82</accession>
<dbReference type="GO" id="GO:0008422">
    <property type="term" value="F:beta-glucosidase activity"/>
    <property type="evidence" value="ECO:0007669"/>
    <property type="project" value="TreeGrafter"/>
</dbReference>
<evidence type="ECO:0000256" key="2">
    <source>
        <dbReference type="ARBA" id="ARBA00022729"/>
    </source>
</evidence>
<comment type="caution">
    <text evidence="11">The sequence shown here is derived from an EMBL/GenBank/DDBJ whole genome shotgun (WGS) entry which is preliminary data.</text>
</comment>
<dbReference type="eggNOG" id="COG2730">
    <property type="taxonomic scope" value="Bacteria"/>
</dbReference>
<dbReference type="AlphaFoldDB" id="W7YH82"/>
<comment type="similarity">
    <text evidence="1 8">Belongs to the glycosyl hydrolase 5 (cellulase A) family.</text>
</comment>
<dbReference type="Pfam" id="PF13205">
    <property type="entry name" value="Big_5"/>
    <property type="match status" value="1"/>
</dbReference>
<evidence type="ECO:0000256" key="6">
    <source>
        <dbReference type="ARBA" id="ARBA00023295"/>
    </source>
</evidence>
<evidence type="ECO:0000256" key="5">
    <source>
        <dbReference type="ARBA" id="ARBA00023277"/>
    </source>
</evidence>
<organism evidence="11 12">
    <name type="scientific">Saccharicrinis fermentans DSM 9555 = JCM 21142</name>
    <dbReference type="NCBI Taxonomy" id="869213"/>
    <lineage>
        <taxon>Bacteria</taxon>
        <taxon>Pseudomonadati</taxon>
        <taxon>Bacteroidota</taxon>
        <taxon>Bacteroidia</taxon>
        <taxon>Marinilabiliales</taxon>
        <taxon>Marinilabiliaceae</taxon>
        <taxon>Saccharicrinis</taxon>
    </lineage>
</organism>
<dbReference type="Gene3D" id="3.20.20.80">
    <property type="entry name" value="Glycosidases"/>
    <property type="match status" value="1"/>
</dbReference>
<keyword evidence="7" id="KW-0624">Polysaccharide degradation</keyword>
<keyword evidence="5" id="KW-0119">Carbohydrate metabolism</keyword>
<dbReference type="InterPro" id="IPR017853">
    <property type="entry name" value="GH"/>
</dbReference>
<dbReference type="Proteomes" id="UP000019402">
    <property type="component" value="Unassembled WGS sequence"/>
</dbReference>
<feature type="domain" description="SbsA Ig-like" evidence="10">
    <location>
        <begin position="16"/>
        <end position="110"/>
    </location>
</feature>
<name>W7YH82_9BACT</name>
<dbReference type="SUPFAM" id="SSF51445">
    <property type="entry name" value="(Trans)glycosidases"/>
    <property type="match status" value="1"/>
</dbReference>
<evidence type="ECO:0000256" key="4">
    <source>
        <dbReference type="ARBA" id="ARBA00023001"/>
    </source>
</evidence>